<dbReference type="CDD" id="cd07061">
    <property type="entry name" value="HP_HAP_like"/>
    <property type="match status" value="1"/>
</dbReference>
<dbReference type="Gene3D" id="3.40.50.1240">
    <property type="entry name" value="Phosphoglycerate mutase-like"/>
    <property type="match status" value="1"/>
</dbReference>
<evidence type="ECO:0000256" key="4">
    <source>
        <dbReference type="ARBA" id="ARBA00022729"/>
    </source>
</evidence>
<organism evidence="9">
    <name type="scientific">Dendroctonus ponderosae</name>
    <name type="common">Mountain pine beetle</name>
    <dbReference type="NCBI Taxonomy" id="77166"/>
    <lineage>
        <taxon>Eukaryota</taxon>
        <taxon>Metazoa</taxon>
        <taxon>Ecdysozoa</taxon>
        <taxon>Arthropoda</taxon>
        <taxon>Hexapoda</taxon>
        <taxon>Insecta</taxon>
        <taxon>Pterygota</taxon>
        <taxon>Neoptera</taxon>
        <taxon>Endopterygota</taxon>
        <taxon>Coleoptera</taxon>
        <taxon>Polyphaga</taxon>
        <taxon>Cucujiformia</taxon>
        <taxon>Curculionidae</taxon>
        <taxon>Scolytinae</taxon>
        <taxon>Dendroctonus</taxon>
    </lineage>
</organism>
<evidence type="ECO:0000256" key="7">
    <source>
        <dbReference type="ARBA" id="ARBA00023180"/>
    </source>
</evidence>
<dbReference type="InterPro" id="IPR029033">
    <property type="entry name" value="His_PPase_superfam"/>
</dbReference>
<dbReference type="EMBL" id="BT127424">
    <property type="protein sequence ID" value="AEE62386.1"/>
    <property type="molecule type" value="mRNA"/>
</dbReference>
<dbReference type="GO" id="GO:0003993">
    <property type="term" value="F:acid phosphatase activity"/>
    <property type="evidence" value="ECO:0007669"/>
    <property type="project" value="UniProtKB-EC"/>
</dbReference>
<comment type="catalytic activity">
    <reaction evidence="1">
        <text>a phosphate monoester + H2O = an alcohol + phosphate</text>
        <dbReference type="Rhea" id="RHEA:15017"/>
        <dbReference type="ChEBI" id="CHEBI:15377"/>
        <dbReference type="ChEBI" id="CHEBI:30879"/>
        <dbReference type="ChEBI" id="CHEBI:43474"/>
        <dbReference type="ChEBI" id="CHEBI:67140"/>
        <dbReference type="EC" id="3.1.3.2"/>
    </reaction>
</comment>
<evidence type="ECO:0000256" key="6">
    <source>
        <dbReference type="ARBA" id="ARBA00023157"/>
    </source>
</evidence>
<dbReference type="OrthoDB" id="10257284at2759"/>
<keyword evidence="7" id="KW-0325">Glycoprotein</keyword>
<dbReference type="InterPro" id="IPR050645">
    <property type="entry name" value="Histidine_acid_phosphatase"/>
</dbReference>
<dbReference type="SUPFAM" id="SSF53254">
    <property type="entry name" value="Phosphoglycerate mutase-like"/>
    <property type="match status" value="1"/>
</dbReference>
<dbReference type="AlphaFoldDB" id="J3JW06"/>
<feature type="chain" id="PRO_5003772321" description="acid phosphatase" evidence="8">
    <location>
        <begin position="20"/>
        <end position="371"/>
    </location>
</feature>
<protein>
    <recommendedName>
        <fullName evidence="3">acid phosphatase</fullName>
        <ecNumber evidence="3">3.1.3.2</ecNumber>
    </recommendedName>
</protein>
<evidence type="ECO:0000256" key="5">
    <source>
        <dbReference type="ARBA" id="ARBA00022801"/>
    </source>
</evidence>
<dbReference type="InterPro" id="IPR000560">
    <property type="entry name" value="His_Pase_clade-2"/>
</dbReference>
<dbReference type="InterPro" id="IPR033379">
    <property type="entry name" value="Acid_Pase_AS"/>
</dbReference>
<keyword evidence="6" id="KW-1015">Disulfide bond</keyword>
<keyword evidence="4 8" id="KW-0732">Signal</keyword>
<evidence type="ECO:0000256" key="8">
    <source>
        <dbReference type="SAM" id="SignalP"/>
    </source>
</evidence>
<accession>J3JW06</accession>
<dbReference type="PANTHER" id="PTHR11567">
    <property type="entry name" value="ACID PHOSPHATASE-RELATED"/>
    <property type="match status" value="1"/>
</dbReference>
<reference evidence="9" key="1">
    <citation type="journal article" date="2012" name="Insect Biochem. Mol. Biol.">
        <title>Transcriptome and full-length cDNA resources for the mountain pine beetle, Dendroctonus ponderosae Hopkins, a major insect pest of pine forests.</title>
        <authorList>
            <person name="Keeling C.I."/>
            <person name="Henderson H."/>
            <person name="Li M."/>
            <person name="Yuen M."/>
            <person name="Clark E.L."/>
            <person name="Fraser J.D."/>
            <person name="Huber D.P."/>
            <person name="Liao N.Y."/>
            <person name="Roderick Docking T."/>
            <person name="Birol I."/>
            <person name="Chan S.K."/>
            <person name="Taylor G.A."/>
            <person name="Palmquist D."/>
            <person name="Jones S.J."/>
            <person name="Bohlmann J."/>
        </authorList>
    </citation>
    <scope>NUCLEOTIDE SEQUENCE</scope>
    <source>
        <tissue evidence="9">Whole emerged adults</tissue>
    </source>
</reference>
<evidence type="ECO:0000256" key="3">
    <source>
        <dbReference type="ARBA" id="ARBA00012646"/>
    </source>
</evidence>
<keyword evidence="5" id="KW-0378">Hydrolase</keyword>
<dbReference type="Pfam" id="PF00328">
    <property type="entry name" value="His_Phos_2"/>
    <property type="match status" value="2"/>
</dbReference>
<evidence type="ECO:0000256" key="2">
    <source>
        <dbReference type="ARBA" id="ARBA00005375"/>
    </source>
</evidence>
<evidence type="ECO:0000256" key="1">
    <source>
        <dbReference type="ARBA" id="ARBA00000032"/>
    </source>
</evidence>
<name>J3JW06_DENPD</name>
<dbReference type="PANTHER" id="PTHR11567:SF211">
    <property type="entry name" value="PROSTATIC ACID PHOSPHATASE"/>
    <property type="match status" value="1"/>
</dbReference>
<dbReference type="EC" id="3.1.3.2" evidence="3"/>
<feature type="signal peptide" evidence="8">
    <location>
        <begin position="1"/>
        <end position="19"/>
    </location>
</feature>
<dbReference type="PROSITE" id="PS00616">
    <property type="entry name" value="HIS_ACID_PHOSPHAT_1"/>
    <property type="match status" value="1"/>
</dbReference>
<proteinExistence type="evidence at transcript level"/>
<dbReference type="HOGENOM" id="CLU_030431_1_1_1"/>
<sequence>MKSFTFLIVFPALWASLSASALLPSSADSSTLKLLHVMFRHGNRNPDEDSIIPNSTYSDESYYPEGFGQLTNAGKLTEYTIGLLLRARYNKFFTETWNVNYLEARSTNVNRTKMSLELLLAGLYPPKKSQVWSDLPWQPIPFNYVPTAEDKETLPWAACATNLNKLLSEITGSPEIVAYGERYSELLEILTEKSGSTATLLSPYSYYFGFATQEELGYTLDSWVSSIYPEPIHSAAVDYYYYYTNNTAIRKLAAGYLLKKILADTKSKIDGTISPSSRKAFLYSAHELNSASMLLSLNAFKITEVPPYGAHVIFEVHEILGIWGIKLFYQNYQSYDPIPVKINGCGYFCPYEEFYSLVEEILPESDDECFS</sequence>
<comment type="similarity">
    <text evidence="2">Belongs to the histidine acid phosphatase family.</text>
</comment>
<evidence type="ECO:0000313" key="9">
    <source>
        <dbReference type="EMBL" id="AEE62386.1"/>
    </source>
</evidence>